<comment type="caution">
    <text evidence="12">The sequence shown here is derived from an EMBL/GenBank/DDBJ whole genome shotgun (WGS) entry which is preliminary data.</text>
</comment>
<dbReference type="GO" id="GO:0008308">
    <property type="term" value="F:voltage-gated monoatomic anion channel activity"/>
    <property type="evidence" value="ECO:0007669"/>
    <property type="project" value="InterPro"/>
</dbReference>
<dbReference type="Proteomes" id="UP000036987">
    <property type="component" value="Unassembled WGS sequence"/>
</dbReference>
<dbReference type="OMA" id="GDFNMFR"/>
<dbReference type="OrthoDB" id="1912323at2759"/>
<accession>A0A0K9NR87</accession>
<keyword evidence="6 11" id="KW-0812">Transmembrane</keyword>
<keyword evidence="7 11" id="KW-1133">Transmembrane helix</keyword>
<evidence type="ECO:0000256" key="10">
    <source>
        <dbReference type="SAM" id="MobiDB-lite"/>
    </source>
</evidence>
<keyword evidence="4" id="KW-0813">Transport</keyword>
<feature type="transmembrane region" description="Helical" evidence="11">
    <location>
        <begin position="216"/>
        <end position="235"/>
    </location>
</feature>
<evidence type="ECO:0000256" key="1">
    <source>
        <dbReference type="ARBA" id="ARBA00004127"/>
    </source>
</evidence>
<proteinExistence type="inferred from homology"/>
<evidence type="ECO:0000256" key="2">
    <source>
        <dbReference type="ARBA" id="ARBA00004236"/>
    </source>
</evidence>
<dbReference type="GO" id="GO:0005886">
    <property type="term" value="C:plasma membrane"/>
    <property type="evidence" value="ECO:0007669"/>
    <property type="project" value="UniProtKB-SubCell"/>
</dbReference>
<dbReference type="GO" id="GO:0090332">
    <property type="term" value="P:stomatal closure"/>
    <property type="evidence" value="ECO:0000318"/>
    <property type="project" value="GO_Central"/>
</dbReference>
<comment type="subcellular location">
    <subcellularLocation>
        <location evidence="2">Cell membrane</location>
    </subcellularLocation>
    <subcellularLocation>
        <location evidence="1">Endomembrane system</location>
        <topology evidence="1">Multi-pass membrane protein</topology>
    </subcellularLocation>
</comment>
<evidence type="ECO:0000256" key="5">
    <source>
        <dbReference type="ARBA" id="ARBA00022475"/>
    </source>
</evidence>
<dbReference type="PANTHER" id="PTHR31269:SF11">
    <property type="entry name" value="GUARD CELL S-TYPE ANION CHANNEL SLAC1"/>
    <property type="match status" value="1"/>
</dbReference>
<dbReference type="SMR" id="A0A0K9NR87"/>
<feature type="compositionally biased region" description="Low complexity" evidence="10">
    <location>
        <begin position="76"/>
        <end position="94"/>
    </location>
</feature>
<feature type="transmembrane region" description="Helical" evidence="11">
    <location>
        <begin position="372"/>
        <end position="392"/>
    </location>
</feature>
<dbReference type="InterPro" id="IPR004695">
    <property type="entry name" value="SLAC1/Mae1/Ssu1/TehA"/>
</dbReference>
<feature type="transmembrane region" description="Helical" evidence="11">
    <location>
        <begin position="247"/>
        <end position="265"/>
    </location>
</feature>
<sequence length="492" mass="55425">MENNQIGNQISGEIYSASSEGVELAPVIDVEFGRAKNGNVSLRSQKSIATRGDFSMFRTKSTLSRQTSLLPLRNNHNYQSYNQNQDQNNGQESQLPQDDPVSEPVSAGRYFRALSGPELNQIRDSEELLLPKNETWPFLLRFPIGCFGMCLGLSSQAILWRQLATSPVTEFLKISPQISTVIWFISLAFFVSIAIVYSLKIIYFMEAVRREYFHPVRINFFFAPWIICMFLSLGFPPEFNPGNKIHPSVWCIFVFPLIILELKIYGQWLSGGKRRLCKVANPSTHLSIVGNFVASTLAAKVGWKEPAKFMWAVGLAHYLVLFVTLYQRLPTNETLPKDLHPVYSMFIAAPSAASIAWELIQGNFDDVSRLCYFIALFLYSSLIIRVTFFIGFKFSISWWAYTFPMTTAAIATISYARAEPSFLTKSLVVVLSAMSTIMVLVIFVSTCLHAFVWKSLFPNDPAIAITGVKTETSNIANHPEEISNNKDESKKA</sequence>
<dbReference type="CDD" id="cd09323">
    <property type="entry name" value="TDT_SLAC1_like"/>
    <property type="match status" value="1"/>
</dbReference>
<evidence type="ECO:0000256" key="4">
    <source>
        <dbReference type="ARBA" id="ARBA00022448"/>
    </source>
</evidence>
<feature type="transmembrane region" description="Helical" evidence="11">
    <location>
        <begin position="398"/>
        <end position="416"/>
    </location>
</feature>
<feature type="transmembrane region" description="Helical" evidence="11">
    <location>
        <begin position="341"/>
        <end position="360"/>
    </location>
</feature>
<keyword evidence="9 11" id="KW-0472">Membrane</keyword>
<comment type="similarity">
    <text evidence="3">Belongs to the SLAC1 S-type anion channel family.</text>
</comment>
<organism evidence="12 13">
    <name type="scientific">Zostera marina</name>
    <name type="common">Eelgrass</name>
    <dbReference type="NCBI Taxonomy" id="29655"/>
    <lineage>
        <taxon>Eukaryota</taxon>
        <taxon>Viridiplantae</taxon>
        <taxon>Streptophyta</taxon>
        <taxon>Embryophyta</taxon>
        <taxon>Tracheophyta</taxon>
        <taxon>Spermatophyta</taxon>
        <taxon>Magnoliopsida</taxon>
        <taxon>Liliopsida</taxon>
        <taxon>Zosteraceae</taxon>
        <taxon>Zostera</taxon>
    </lineage>
</organism>
<evidence type="ECO:0000256" key="6">
    <source>
        <dbReference type="ARBA" id="ARBA00022692"/>
    </source>
</evidence>
<evidence type="ECO:0000256" key="11">
    <source>
        <dbReference type="SAM" id="Phobius"/>
    </source>
</evidence>
<evidence type="ECO:0000313" key="13">
    <source>
        <dbReference type="Proteomes" id="UP000036987"/>
    </source>
</evidence>
<keyword evidence="8" id="KW-0406">Ion transport</keyword>
<feature type="transmembrane region" description="Helical" evidence="11">
    <location>
        <begin position="180"/>
        <end position="204"/>
    </location>
</feature>
<feature type="transmembrane region" description="Helical" evidence="11">
    <location>
        <begin position="428"/>
        <end position="452"/>
    </location>
</feature>
<dbReference type="Pfam" id="PF03595">
    <property type="entry name" value="SLAC1"/>
    <property type="match status" value="1"/>
</dbReference>
<dbReference type="AlphaFoldDB" id="A0A0K9NR87"/>
<dbReference type="PANTHER" id="PTHR31269">
    <property type="entry name" value="S-TYPE ANION CHANNEL SLAH3"/>
    <property type="match status" value="1"/>
</dbReference>
<dbReference type="InterPro" id="IPR038665">
    <property type="entry name" value="Voltage-dep_anion_channel_sf"/>
</dbReference>
<evidence type="ECO:0000256" key="9">
    <source>
        <dbReference type="ARBA" id="ARBA00023136"/>
    </source>
</evidence>
<feature type="transmembrane region" description="Helical" evidence="11">
    <location>
        <begin position="138"/>
        <end position="160"/>
    </location>
</feature>
<dbReference type="GO" id="GO:0012505">
    <property type="term" value="C:endomembrane system"/>
    <property type="evidence" value="ECO:0007669"/>
    <property type="project" value="UniProtKB-SubCell"/>
</dbReference>
<feature type="region of interest" description="Disordered" evidence="10">
    <location>
        <begin position="76"/>
        <end position="101"/>
    </location>
</feature>
<feature type="transmembrane region" description="Helical" evidence="11">
    <location>
        <begin position="309"/>
        <end position="329"/>
    </location>
</feature>
<reference evidence="13" key="1">
    <citation type="journal article" date="2016" name="Nature">
        <title>The genome of the seagrass Zostera marina reveals angiosperm adaptation to the sea.</title>
        <authorList>
            <person name="Olsen J.L."/>
            <person name="Rouze P."/>
            <person name="Verhelst B."/>
            <person name="Lin Y.-C."/>
            <person name="Bayer T."/>
            <person name="Collen J."/>
            <person name="Dattolo E."/>
            <person name="De Paoli E."/>
            <person name="Dittami S."/>
            <person name="Maumus F."/>
            <person name="Michel G."/>
            <person name="Kersting A."/>
            <person name="Lauritano C."/>
            <person name="Lohaus R."/>
            <person name="Toepel M."/>
            <person name="Tonon T."/>
            <person name="Vanneste K."/>
            <person name="Amirebrahimi M."/>
            <person name="Brakel J."/>
            <person name="Bostroem C."/>
            <person name="Chovatia M."/>
            <person name="Grimwood J."/>
            <person name="Jenkins J.W."/>
            <person name="Jueterbock A."/>
            <person name="Mraz A."/>
            <person name="Stam W.T."/>
            <person name="Tice H."/>
            <person name="Bornberg-Bauer E."/>
            <person name="Green P.J."/>
            <person name="Pearson G.A."/>
            <person name="Procaccini G."/>
            <person name="Duarte C.M."/>
            <person name="Schmutz J."/>
            <person name="Reusch T.B.H."/>
            <person name="Van de Peer Y."/>
        </authorList>
    </citation>
    <scope>NUCLEOTIDE SEQUENCE [LARGE SCALE GENOMIC DNA]</scope>
    <source>
        <strain evidence="13">cv. Finnish</strain>
    </source>
</reference>
<dbReference type="STRING" id="29655.A0A0K9NR87"/>
<evidence type="ECO:0000313" key="12">
    <source>
        <dbReference type="EMBL" id="KMZ58505.1"/>
    </source>
</evidence>
<evidence type="ECO:0000256" key="3">
    <source>
        <dbReference type="ARBA" id="ARBA00007808"/>
    </source>
</evidence>
<dbReference type="EMBL" id="LFYR01001927">
    <property type="protein sequence ID" value="KMZ58505.1"/>
    <property type="molecule type" value="Genomic_DNA"/>
</dbReference>
<gene>
    <name evidence="12" type="ORF">ZOSMA_76G00610</name>
</gene>
<dbReference type="GO" id="GO:0006873">
    <property type="term" value="P:intracellular monoatomic ion homeostasis"/>
    <property type="evidence" value="ECO:0007669"/>
    <property type="project" value="InterPro"/>
</dbReference>
<name>A0A0K9NR87_ZOSMR</name>
<protein>
    <submittedName>
        <fullName evidence="12">Guard cell S-type anion channel SLAC1</fullName>
    </submittedName>
</protein>
<keyword evidence="5" id="KW-1003">Cell membrane</keyword>
<dbReference type="Gene3D" id="1.50.10.150">
    <property type="entry name" value="Voltage-dependent anion channel"/>
    <property type="match status" value="1"/>
</dbReference>
<evidence type="ECO:0000256" key="7">
    <source>
        <dbReference type="ARBA" id="ARBA00022989"/>
    </source>
</evidence>
<keyword evidence="13" id="KW-1185">Reference proteome</keyword>
<evidence type="ECO:0000256" key="8">
    <source>
        <dbReference type="ARBA" id="ARBA00023065"/>
    </source>
</evidence>
<dbReference type="InterPro" id="IPR030183">
    <property type="entry name" value="SLAC/SLAH"/>
</dbReference>